<dbReference type="GO" id="GO:0016020">
    <property type="term" value="C:membrane"/>
    <property type="evidence" value="ECO:0007669"/>
    <property type="project" value="InterPro"/>
</dbReference>
<keyword evidence="1" id="KW-1133">Transmembrane helix</keyword>
<organism evidence="2 3">
    <name type="scientific">Halomarina oriensis</name>
    <dbReference type="NCBI Taxonomy" id="671145"/>
    <lineage>
        <taxon>Archaea</taxon>
        <taxon>Methanobacteriati</taxon>
        <taxon>Methanobacteriota</taxon>
        <taxon>Stenosarchaea group</taxon>
        <taxon>Halobacteria</taxon>
        <taxon>Halobacteriales</taxon>
        <taxon>Natronomonadaceae</taxon>
        <taxon>Halomarina</taxon>
    </lineage>
</organism>
<dbReference type="RefSeq" id="WP_158202805.1">
    <property type="nucleotide sequence ID" value="NZ_WSZK01000002.1"/>
</dbReference>
<protein>
    <recommendedName>
        <fullName evidence="4">Capsule biosynthesis CapC</fullName>
    </recommendedName>
</protein>
<dbReference type="OrthoDB" id="240491at2157"/>
<keyword evidence="1" id="KW-0472">Membrane</keyword>
<dbReference type="Proteomes" id="UP000451471">
    <property type="component" value="Unassembled WGS sequence"/>
</dbReference>
<dbReference type="AlphaFoldDB" id="A0A6B0GEU9"/>
<name>A0A6B0GEU9_9EURY</name>
<dbReference type="GO" id="GO:0045227">
    <property type="term" value="P:capsule polysaccharide biosynthetic process"/>
    <property type="evidence" value="ECO:0007669"/>
    <property type="project" value="InterPro"/>
</dbReference>
<proteinExistence type="predicted"/>
<reference evidence="2 3" key="1">
    <citation type="submission" date="2019-12" db="EMBL/GenBank/DDBJ databases">
        <title>Halocatena pleomorpha gen. nov. sp. nov., an extremely halophilic archaeon of family Halobacteriaceae isolated from saltpan soil.</title>
        <authorList>
            <person name="Pal Y."/>
            <person name="Verma A."/>
            <person name="Krishnamurthi S."/>
            <person name="Kumar P."/>
        </authorList>
    </citation>
    <scope>NUCLEOTIDE SEQUENCE [LARGE SCALE GENOMIC DNA]</scope>
    <source>
        <strain evidence="2 3">JCM 16495</strain>
    </source>
</reference>
<feature type="transmembrane region" description="Helical" evidence="1">
    <location>
        <begin position="284"/>
        <end position="302"/>
    </location>
</feature>
<evidence type="ECO:0000313" key="2">
    <source>
        <dbReference type="EMBL" id="MWG33070.1"/>
    </source>
</evidence>
<dbReference type="InterPro" id="IPR008338">
    <property type="entry name" value="Capsule_biosynth_CapC"/>
</dbReference>
<gene>
    <name evidence="2" type="ORF">GQS65_00950</name>
</gene>
<feature type="transmembrane region" description="Helical" evidence="1">
    <location>
        <begin position="259"/>
        <end position="278"/>
    </location>
</feature>
<sequence>MLVAVLLAVLGLVGVAVVTQRYGLRLGGTITVGVLAVYTLKNVVMLPVFVLSTLIAFVGLWLLKQRTLLYGRDELVAAILIGSAVPLAILLALTGLVGDRLREVVFIGSILPGLAAYNYHQLKPEYRLQDVGAMVGLYAALLVLGWLLVSPSTVQLLGSPTPSVLFAETADVAVLRDATVPSTTEPVIIPRAQVVVLLLVGMGLAEAARSRFGVRPGIISLALLSVYALVSAWLVVLYVVLLFGAFLFVELLNRETLLYGRVLIGLGTAFALVLAVPLTVYSPVTRGLSAVFVAILAGVNAYNRHVTPAVDRKTRTALVVALFVPLFLLALFVGDPTADGLVTALTLPTGFGLAVLGVVALALTYAFDVPRPDDEAVFEGSVLSGGDGA</sequence>
<evidence type="ECO:0000256" key="1">
    <source>
        <dbReference type="SAM" id="Phobius"/>
    </source>
</evidence>
<feature type="transmembrane region" description="Helical" evidence="1">
    <location>
        <begin position="75"/>
        <end position="98"/>
    </location>
</feature>
<dbReference type="EMBL" id="WSZK01000002">
    <property type="protein sequence ID" value="MWG33070.1"/>
    <property type="molecule type" value="Genomic_DNA"/>
</dbReference>
<keyword evidence="3" id="KW-1185">Reference proteome</keyword>
<feature type="transmembrane region" description="Helical" evidence="1">
    <location>
        <begin position="131"/>
        <end position="149"/>
    </location>
</feature>
<comment type="caution">
    <text evidence="2">The sequence shown here is derived from an EMBL/GenBank/DDBJ whole genome shotgun (WGS) entry which is preliminary data.</text>
</comment>
<feature type="transmembrane region" description="Helical" evidence="1">
    <location>
        <begin position="314"/>
        <end position="333"/>
    </location>
</feature>
<dbReference type="Pfam" id="PF14102">
    <property type="entry name" value="Caps_synth_CapC"/>
    <property type="match status" value="1"/>
</dbReference>
<evidence type="ECO:0000313" key="3">
    <source>
        <dbReference type="Proteomes" id="UP000451471"/>
    </source>
</evidence>
<accession>A0A6B0GEU9</accession>
<keyword evidence="1" id="KW-0812">Transmembrane</keyword>
<feature type="transmembrane region" description="Helical" evidence="1">
    <location>
        <begin position="235"/>
        <end position="252"/>
    </location>
</feature>
<feature type="transmembrane region" description="Helical" evidence="1">
    <location>
        <begin position="43"/>
        <end position="63"/>
    </location>
</feature>
<feature type="transmembrane region" description="Helical" evidence="1">
    <location>
        <begin position="345"/>
        <end position="367"/>
    </location>
</feature>
<evidence type="ECO:0008006" key="4">
    <source>
        <dbReference type="Google" id="ProtNLM"/>
    </source>
</evidence>
<feature type="transmembrane region" description="Helical" evidence="1">
    <location>
        <begin position="104"/>
        <end position="119"/>
    </location>
</feature>